<keyword evidence="2" id="KW-1185">Reference proteome</keyword>
<gene>
    <name evidence="1" type="ORF">BO79DRAFT_149135</name>
</gene>
<name>A0ACD1IDC0_9EURO</name>
<evidence type="ECO:0000313" key="1">
    <source>
        <dbReference type="EMBL" id="RAK88287.1"/>
    </source>
</evidence>
<accession>A0ACD1IDC0</accession>
<proteinExistence type="predicted"/>
<dbReference type="Proteomes" id="UP000249748">
    <property type="component" value="Unassembled WGS sequence"/>
</dbReference>
<evidence type="ECO:0000313" key="2">
    <source>
        <dbReference type="Proteomes" id="UP000249748"/>
    </source>
</evidence>
<protein>
    <submittedName>
        <fullName evidence="1">Uncharacterized protein</fullName>
    </submittedName>
</protein>
<organism evidence="1 2">
    <name type="scientific">Aspergillus costaricaensis CBS 115574</name>
    <dbReference type="NCBI Taxonomy" id="1448317"/>
    <lineage>
        <taxon>Eukaryota</taxon>
        <taxon>Fungi</taxon>
        <taxon>Dikarya</taxon>
        <taxon>Ascomycota</taxon>
        <taxon>Pezizomycotina</taxon>
        <taxon>Eurotiomycetes</taxon>
        <taxon>Eurotiomycetidae</taxon>
        <taxon>Eurotiales</taxon>
        <taxon>Aspergillaceae</taxon>
        <taxon>Aspergillus</taxon>
        <taxon>Aspergillus subgen. Circumdati</taxon>
    </lineage>
</organism>
<sequence length="482" mass="54872">MPDPADKFQLHNAMKNDGTTDDWDVLVSYRARDLNQHLTTAWNDRVESKSIKFTVEEYRGPDVYYTDYVFDLGNPQLQFVDDDGAKAELTFDASGTITFREHPDTPYNVPAGHYQIRCRVPLAGLTGNGDDTRGEENYFFNDNETASYYVTFKFHSGSSTWELKKVKPLDGAIDTAMTATVSKIGDYFKNITSEFMLAICLAEVSNDQHPDASGLLTPESFCITCHGGVEKGVLCVFIQTKNGRAGKGQPKFRVRPGYDYLPVPEEYGASIIISRTLLIERFLLPEIKKRKSDAHLRDEDGIVEKKGTGPVDEKTGALFEFRFADDLVTNVEWHNYGNLQLIFEGLKINFDDQPLILEIQDDDSLQTKYTWKWSCKGTLEYYEVVNGYVHHFHADYDNSAQLASLENDKIKWDIRFTSNNQPDGTKGDQNIQANLTLYEFDFKLPDLDYFRTTNIFTPGKHVIDAEEMNFPWDLMILGNIAV</sequence>
<reference evidence="1" key="1">
    <citation type="submission" date="2018-02" db="EMBL/GenBank/DDBJ databases">
        <title>The genomes of Aspergillus section Nigri reveals drivers in fungal speciation.</title>
        <authorList>
            <consortium name="DOE Joint Genome Institute"/>
            <person name="Vesth T.C."/>
            <person name="Nybo J."/>
            <person name="Theobald S."/>
            <person name="Brandl J."/>
            <person name="Frisvad J.C."/>
            <person name="Nielsen K.F."/>
            <person name="Lyhne E.K."/>
            <person name="Kogle M.E."/>
            <person name="Kuo A."/>
            <person name="Riley R."/>
            <person name="Clum A."/>
            <person name="Nolan M."/>
            <person name="Lipzen A."/>
            <person name="Salamov A."/>
            <person name="Henrissat B."/>
            <person name="Wiebenga A."/>
            <person name="De vries R.P."/>
            <person name="Grigoriev I.V."/>
            <person name="Mortensen U.H."/>
            <person name="Andersen M.R."/>
            <person name="Baker S.E."/>
        </authorList>
    </citation>
    <scope>NUCLEOTIDE SEQUENCE</scope>
    <source>
        <strain evidence="1">CBS 115574</strain>
    </source>
</reference>
<dbReference type="EMBL" id="KZ824551">
    <property type="protein sequence ID" value="RAK88287.1"/>
    <property type="molecule type" value="Genomic_DNA"/>
</dbReference>